<reference evidence="3" key="1">
    <citation type="submission" date="2022-11" db="EMBL/GenBank/DDBJ databases">
        <title>Centuries of genome instability and evolution in soft-shell clam transmissible cancer (bioRxiv).</title>
        <authorList>
            <person name="Hart S.F.M."/>
            <person name="Yonemitsu M.A."/>
            <person name="Giersch R.M."/>
            <person name="Beal B.F."/>
            <person name="Arriagada G."/>
            <person name="Davis B.W."/>
            <person name="Ostrander E.A."/>
            <person name="Goff S.P."/>
            <person name="Metzger M.J."/>
        </authorList>
    </citation>
    <scope>NUCLEOTIDE SEQUENCE</scope>
    <source>
        <strain evidence="3">MELC-2E11</strain>
        <tissue evidence="3">Siphon/mantle</tissue>
    </source>
</reference>
<dbReference type="InterPro" id="IPR052142">
    <property type="entry name" value="Calmodulin_Regulator_PCP4-like"/>
</dbReference>
<dbReference type="Gene3D" id="1.20.5.190">
    <property type="match status" value="2"/>
</dbReference>
<feature type="compositionally biased region" description="Polar residues" evidence="2">
    <location>
        <begin position="245"/>
        <end position="256"/>
    </location>
</feature>
<dbReference type="Pfam" id="PF00612">
    <property type="entry name" value="IQ"/>
    <property type="match status" value="3"/>
</dbReference>
<dbReference type="PANTHER" id="PTHR15359:SF8">
    <property type="entry name" value="PROTEIN CBG01055"/>
    <property type="match status" value="1"/>
</dbReference>
<feature type="compositionally biased region" description="Acidic residues" evidence="2">
    <location>
        <begin position="257"/>
        <end position="270"/>
    </location>
</feature>
<dbReference type="InterPro" id="IPR027417">
    <property type="entry name" value="P-loop_NTPase"/>
</dbReference>
<gene>
    <name evidence="3" type="ORF">MAR_020773</name>
</gene>
<name>A0ABY7EAG3_MYAAR</name>
<dbReference type="PROSITE" id="PS50096">
    <property type="entry name" value="IQ"/>
    <property type="match status" value="5"/>
</dbReference>
<protein>
    <submittedName>
        <fullName evidence="3">Uncharacterized protein</fullName>
    </submittedName>
</protein>
<sequence length="291" mass="31935">MGNQFSMFQGCSARRKAAENTQQCQQKQEEEVQEGDTETGHDPAVHGARLEDRFYNNDSFKSPSVDPSSPQQQDAALTIQTNYRKHTAEQQVENMKEDEAAEKIQAGFRGYQDRQKFADLKEPEKGGKQEEEEEVDIDLNDPDVEKAAVKIQAGFKGFKARQEIKEMKASSSQLVGVANEGLEPQDEVVDIDLEDPDVQQAAVKIQAGFRKHVAHKTSQQDKLNSAPADADGLGMGPSSKGGGANDNNAQGTSGQAQEEEEVDIDLNDPDVADAAAKIQAGFKKHMMKKKK</sequence>
<dbReference type="InterPro" id="IPR000048">
    <property type="entry name" value="IQ_motif_EF-hand-BS"/>
</dbReference>
<evidence type="ECO:0000313" key="3">
    <source>
        <dbReference type="EMBL" id="WAR05404.1"/>
    </source>
</evidence>
<feature type="compositionally biased region" description="Gly residues" evidence="2">
    <location>
        <begin position="233"/>
        <end position="244"/>
    </location>
</feature>
<dbReference type="SMART" id="SM00015">
    <property type="entry name" value="IQ"/>
    <property type="match status" value="3"/>
</dbReference>
<keyword evidence="4" id="KW-1185">Reference proteome</keyword>
<organism evidence="3 4">
    <name type="scientific">Mya arenaria</name>
    <name type="common">Soft-shell clam</name>
    <dbReference type="NCBI Taxonomy" id="6604"/>
    <lineage>
        <taxon>Eukaryota</taxon>
        <taxon>Metazoa</taxon>
        <taxon>Spiralia</taxon>
        <taxon>Lophotrochozoa</taxon>
        <taxon>Mollusca</taxon>
        <taxon>Bivalvia</taxon>
        <taxon>Autobranchia</taxon>
        <taxon>Heteroconchia</taxon>
        <taxon>Euheterodonta</taxon>
        <taxon>Imparidentia</taxon>
        <taxon>Neoheterodontei</taxon>
        <taxon>Myida</taxon>
        <taxon>Myoidea</taxon>
        <taxon>Myidae</taxon>
        <taxon>Mya</taxon>
    </lineage>
</organism>
<dbReference type="PANTHER" id="PTHR15359">
    <property type="entry name" value="IG-LIKE DOMAIN-CONTAINING PROTEIN"/>
    <property type="match status" value="1"/>
</dbReference>
<dbReference type="CDD" id="cd23767">
    <property type="entry name" value="IQCD"/>
    <property type="match status" value="1"/>
</dbReference>
<accession>A0ABY7EAG3</accession>
<evidence type="ECO:0000256" key="1">
    <source>
        <dbReference type="ARBA" id="ARBA00038017"/>
    </source>
</evidence>
<dbReference type="Proteomes" id="UP001164746">
    <property type="component" value="Chromosome 5"/>
</dbReference>
<evidence type="ECO:0000313" key="4">
    <source>
        <dbReference type="Proteomes" id="UP001164746"/>
    </source>
</evidence>
<feature type="region of interest" description="Disordered" evidence="2">
    <location>
        <begin position="212"/>
        <end position="270"/>
    </location>
</feature>
<comment type="similarity">
    <text evidence="1">Belongs to the PCP4 family.</text>
</comment>
<proteinExistence type="inferred from homology"/>
<dbReference type="SUPFAM" id="SSF52540">
    <property type="entry name" value="P-loop containing nucleoside triphosphate hydrolases"/>
    <property type="match status" value="1"/>
</dbReference>
<feature type="compositionally biased region" description="Low complexity" evidence="2">
    <location>
        <begin position="62"/>
        <end position="74"/>
    </location>
</feature>
<feature type="region of interest" description="Disordered" evidence="2">
    <location>
        <begin position="1"/>
        <end position="81"/>
    </location>
</feature>
<evidence type="ECO:0000256" key="2">
    <source>
        <dbReference type="SAM" id="MobiDB-lite"/>
    </source>
</evidence>
<dbReference type="EMBL" id="CP111016">
    <property type="protein sequence ID" value="WAR05404.1"/>
    <property type="molecule type" value="Genomic_DNA"/>
</dbReference>
<feature type="compositionally biased region" description="Basic and acidic residues" evidence="2">
    <location>
        <begin position="38"/>
        <end position="55"/>
    </location>
</feature>